<accession>A0AAE0ZZA3</accession>
<gene>
    <name evidence="2" type="ORF">RRG08_016774</name>
</gene>
<keyword evidence="3" id="KW-1185">Reference proteome</keyword>
<protein>
    <submittedName>
        <fullName evidence="2">Uncharacterized protein</fullName>
    </submittedName>
</protein>
<comment type="caution">
    <text evidence="2">The sequence shown here is derived from an EMBL/GenBank/DDBJ whole genome shotgun (WGS) entry which is preliminary data.</text>
</comment>
<sequence length="67" mass="7250">MKALFISRFFISRCVDNVWTDWTAYGVIIPEVLALLASRVTPQPGQTGPSPGDLGSDLGLTTSRPQT</sequence>
<evidence type="ECO:0000313" key="3">
    <source>
        <dbReference type="Proteomes" id="UP001283361"/>
    </source>
</evidence>
<dbReference type="Proteomes" id="UP001283361">
    <property type="component" value="Unassembled WGS sequence"/>
</dbReference>
<name>A0AAE0ZZA3_9GAST</name>
<evidence type="ECO:0000256" key="1">
    <source>
        <dbReference type="SAM" id="MobiDB-lite"/>
    </source>
</evidence>
<reference evidence="2" key="1">
    <citation type="journal article" date="2023" name="G3 (Bethesda)">
        <title>A reference genome for the long-term kleptoplast-retaining sea slug Elysia crispata morphotype clarki.</title>
        <authorList>
            <person name="Eastman K.E."/>
            <person name="Pendleton A.L."/>
            <person name="Shaikh M.A."/>
            <person name="Suttiyut T."/>
            <person name="Ogas R."/>
            <person name="Tomko P."/>
            <person name="Gavelis G."/>
            <person name="Widhalm J.R."/>
            <person name="Wisecaver J.H."/>
        </authorList>
    </citation>
    <scope>NUCLEOTIDE SEQUENCE</scope>
    <source>
        <strain evidence="2">ECLA1</strain>
    </source>
</reference>
<feature type="region of interest" description="Disordered" evidence="1">
    <location>
        <begin position="41"/>
        <end position="67"/>
    </location>
</feature>
<evidence type="ECO:0000313" key="2">
    <source>
        <dbReference type="EMBL" id="KAK3778310.1"/>
    </source>
</evidence>
<dbReference type="EMBL" id="JAWDGP010002977">
    <property type="protein sequence ID" value="KAK3778310.1"/>
    <property type="molecule type" value="Genomic_DNA"/>
</dbReference>
<feature type="compositionally biased region" description="Low complexity" evidence="1">
    <location>
        <begin position="41"/>
        <end position="52"/>
    </location>
</feature>
<proteinExistence type="predicted"/>
<dbReference type="AlphaFoldDB" id="A0AAE0ZZA3"/>
<organism evidence="2 3">
    <name type="scientific">Elysia crispata</name>
    <name type="common">lettuce slug</name>
    <dbReference type="NCBI Taxonomy" id="231223"/>
    <lineage>
        <taxon>Eukaryota</taxon>
        <taxon>Metazoa</taxon>
        <taxon>Spiralia</taxon>
        <taxon>Lophotrochozoa</taxon>
        <taxon>Mollusca</taxon>
        <taxon>Gastropoda</taxon>
        <taxon>Heterobranchia</taxon>
        <taxon>Euthyneura</taxon>
        <taxon>Panpulmonata</taxon>
        <taxon>Sacoglossa</taxon>
        <taxon>Placobranchoidea</taxon>
        <taxon>Plakobranchidae</taxon>
        <taxon>Elysia</taxon>
    </lineage>
</organism>